<keyword evidence="8" id="KW-1185">Reference proteome</keyword>
<dbReference type="FunFam" id="3.20.20.80:FF:000077">
    <property type="entry name" value="Arabinogalactan endo-beta-1,4-galactanase"/>
    <property type="match status" value="1"/>
</dbReference>
<dbReference type="STRING" id="1036611.A0A1L9PN41"/>
<dbReference type="GeneID" id="63722518"/>
<dbReference type="Pfam" id="PF07745">
    <property type="entry name" value="Glyco_hydro_53"/>
    <property type="match status" value="1"/>
</dbReference>
<evidence type="ECO:0000256" key="3">
    <source>
        <dbReference type="ARBA" id="ARBA00012556"/>
    </source>
</evidence>
<reference evidence="8" key="1">
    <citation type="journal article" date="2017" name="Genome Biol.">
        <title>Comparative genomics reveals high biological diversity and specific adaptations in the industrially and medically important fungal genus Aspergillus.</title>
        <authorList>
            <person name="de Vries R.P."/>
            <person name="Riley R."/>
            <person name="Wiebenga A."/>
            <person name="Aguilar-Osorio G."/>
            <person name="Amillis S."/>
            <person name="Uchima C.A."/>
            <person name="Anderluh G."/>
            <person name="Asadollahi M."/>
            <person name="Askin M."/>
            <person name="Barry K."/>
            <person name="Battaglia E."/>
            <person name="Bayram O."/>
            <person name="Benocci T."/>
            <person name="Braus-Stromeyer S.A."/>
            <person name="Caldana C."/>
            <person name="Canovas D."/>
            <person name="Cerqueira G.C."/>
            <person name="Chen F."/>
            <person name="Chen W."/>
            <person name="Choi C."/>
            <person name="Clum A."/>
            <person name="Dos Santos R.A."/>
            <person name="Damasio A.R."/>
            <person name="Diallinas G."/>
            <person name="Emri T."/>
            <person name="Fekete E."/>
            <person name="Flipphi M."/>
            <person name="Freyberg S."/>
            <person name="Gallo A."/>
            <person name="Gournas C."/>
            <person name="Habgood R."/>
            <person name="Hainaut M."/>
            <person name="Harispe M.L."/>
            <person name="Henrissat B."/>
            <person name="Hilden K.S."/>
            <person name="Hope R."/>
            <person name="Hossain A."/>
            <person name="Karabika E."/>
            <person name="Karaffa L."/>
            <person name="Karanyi Z."/>
            <person name="Krasevec N."/>
            <person name="Kuo A."/>
            <person name="Kusch H."/>
            <person name="LaButti K."/>
            <person name="Lagendijk E.L."/>
            <person name="Lapidus A."/>
            <person name="Levasseur A."/>
            <person name="Lindquist E."/>
            <person name="Lipzen A."/>
            <person name="Logrieco A.F."/>
            <person name="MacCabe A."/>
            <person name="Maekelae M.R."/>
            <person name="Malavazi I."/>
            <person name="Melin P."/>
            <person name="Meyer V."/>
            <person name="Mielnichuk N."/>
            <person name="Miskei M."/>
            <person name="Molnar A.P."/>
            <person name="Mule G."/>
            <person name="Ngan C.Y."/>
            <person name="Orejas M."/>
            <person name="Orosz E."/>
            <person name="Ouedraogo J.P."/>
            <person name="Overkamp K.M."/>
            <person name="Park H.-S."/>
            <person name="Perrone G."/>
            <person name="Piumi F."/>
            <person name="Punt P.J."/>
            <person name="Ram A.F."/>
            <person name="Ramon A."/>
            <person name="Rauscher S."/>
            <person name="Record E."/>
            <person name="Riano-Pachon D.M."/>
            <person name="Robert V."/>
            <person name="Roehrig J."/>
            <person name="Ruller R."/>
            <person name="Salamov A."/>
            <person name="Salih N.S."/>
            <person name="Samson R.A."/>
            <person name="Sandor E."/>
            <person name="Sanguinetti M."/>
            <person name="Schuetze T."/>
            <person name="Sepcic K."/>
            <person name="Shelest E."/>
            <person name="Sherlock G."/>
            <person name="Sophianopoulou V."/>
            <person name="Squina F.M."/>
            <person name="Sun H."/>
            <person name="Susca A."/>
            <person name="Todd R.B."/>
            <person name="Tsang A."/>
            <person name="Unkles S.E."/>
            <person name="van de Wiele N."/>
            <person name="van Rossen-Uffink D."/>
            <person name="Oliveira J.V."/>
            <person name="Vesth T.C."/>
            <person name="Visser J."/>
            <person name="Yu J.-H."/>
            <person name="Zhou M."/>
            <person name="Andersen M.R."/>
            <person name="Archer D.B."/>
            <person name="Baker S.E."/>
            <person name="Benoit I."/>
            <person name="Brakhage A.A."/>
            <person name="Braus G.H."/>
            <person name="Fischer R."/>
            <person name="Frisvad J.C."/>
            <person name="Goldman G.H."/>
            <person name="Houbraken J."/>
            <person name="Oakley B."/>
            <person name="Pocsi I."/>
            <person name="Scazzocchio C."/>
            <person name="Seiboth B."/>
            <person name="vanKuyk P.A."/>
            <person name="Wortman J."/>
            <person name="Dyer P.S."/>
            <person name="Grigoriev I.V."/>
        </authorList>
    </citation>
    <scope>NUCLEOTIDE SEQUENCE [LARGE SCALE GENOMIC DNA]</scope>
    <source>
        <strain evidence="8">CBS 583.65</strain>
    </source>
</reference>
<evidence type="ECO:0000256" key="4">
    <source>
        <dbReference type="ARBA" id="ARBA00022801"/>
    </source>
</evidence>
<dbReference type="InterPro" id="IPR017853">
    <property type="entry name" value="GH"/>
</dbReference>
<dbReference type="AlphaFoldDB" id="A0A1L9PN41"/>
<feature type="signal peptide" evidence="6">
    <location>
        <begin position="1"/>
        <end position="18"/>
    </location>
</feature>
<keyword evidence="4 6" id="KW-0378">Hydrolase</keyword>
<accession>A0A1L9PN41</accession>
<dbReference type="Proteomes" id="UP000184073">
    <property type="component" value="Unassembled WGS sequence"/>
</dbReference>
<dbReference type="RefSeq" id="XP_040668675.1">
    <property type="nucleotide sequence ID" value="XM_040807007.1"/>
</dbReference>
<dbReference type="OrthoDB" id="110914at2759"/>
<dbReference type="InterPro" id="IPR011683">
    <property type="entry name" value="Glyco_hydro_53"/>
</dbReference>
<dbReference type="GO" id="GO:0015926">
    <property type="term" value="F:glucosidase activity"/>
    <property type="evidence" value="ECO:0007669"/>
    <property type="project" value="InterPro"/>
</dbReference>
<evidence type="ECO:0000256" key="6">
    <source>
        <dbReference type="RuleBase" id="RU361192"/>
    </source>
</evidence>
<sequence>MFLSSLSALFTLSSVASAALTYRGADISSLLIEENDGVAYKNLNGETQALEAILADNGVNSIRQRIWVNPTDGSYDVDYNLKLAKRVQAAGMSLYLDLHLSDTWADPNDQTTPSSWSTTDIDTLAWQVYNYTLEVCNTFASNEIAVEIVSVGNEIRNGLLWPLGTTDNFGNIANILHSGAWGVKDSNLASTPKIMIHLDNGWDWDAQKYFYDTVLAAGSLESSDFDLIGVSYYPFYNADATLSSLESSLSNLQSTYGKDVVVVETNWPVACPNPEYEFPSDISSIPFSAEGQKTFLTDVAEVLNGVTGGLGLYYWEPGWVDNAGLGSSCDDVVMVDWETQTVRDSVSVFGDL</sequence>
<evidence type="ECO:0000313" key="7">
    <source>
        <dbReference type="EMBL" id="OJJ02913.1"/>
    </source>
</evidence>
<dbReference type="Gene3D" id="3.20.20.80">
    <property type="entry name" value="Glycosidases"/>
    <property type="match status" value="1"/>
</dbReference>
<organism evidence="7 8">
    <name type="scientific">Aspergillus versicolor CBS 583.65</name>
    <dbReference type="NCBI Taxonomy" id="1036611"/>
    <lineage>
        <taxon>Eukaryota</taxon>
        <taxon>Fungi</taxon>
        <taxon>Dikarya</taxon>
        <taxon>Ascomycota</taxon>
        <taxon>Pezizomycotina</taxon>
        <taxon>Eurotiomycetes</taxon>
        <taxon>Eurotiomycetidae</taxon>
        <taxon>Eurotiales</taxon>
        <taxon>Aspergillaceae</taxon>
        <taxon>Aspergillus</taxon>
        <taxon>Aspergillus subgen. Nidulantes</taxon>
    </lineage>
</organism>
<evidence type="ECO:0000256" key="1">
    <source>
        <dbReference type="ARBA" id="ARBA00001695"/>
    </source>
</evidence>
<proteinExistence type="inferred from homology"/>
<evidence type="ECO:0000256" key="5">
    <source>
        <dbReference type="ARBA" id="ARBA00023295"/>
    </source>
</evidence>
<comment type="catalytic activity">
    <reaction evidence="1 6">
        <text>The enzyme specifically hydrolyzes (1-&gt;4)-beta-D-galactosidic linkages in type I arabinogalactans.</text>
        <dbReference type="EC" id="3.2.1.89"/>
    </reaction>
</comment>
<comment type="similarity">
    <text evidence="2 6">Belongs to the glycosyl hydrolase 53 family.</text>
</comment>
<dbReference type="PANTHER" id="PTHR34983">
    <property type="entry name" value="ARABINOGALACTAN ENDO-BETA-1,4-GALACTANASE A"/>
    <property type="match status" value="1"/>
</dbReference>
<dbReference type="VEuPathDB" id="FungiDB:ASPVEDRAFT_133211"/>
<dbReference type="GO" id="GO:0031218">
    <property type="term" value="F:arabinogalactan endo-1,4-beta-galactosidase activity"/>
    <property type="evidence" value="ECO:0007669"/>
    <property type="project" value="UniProtKB-EC"/>
</dbReference>
<dbReference type="GO" id="GO:0045490">
    <property type="term" value="P:pectin catabolic process"/>
    <property type="evidence" value="ECO:0007669"/>
    <property type="project" value="TreeGrafter"/>
</dbReference>
<feature type="chain" id="PRO_5011824164" description="Arabinogalactan endo-beta-1,4-galactanase" evidence="6">
    <location>
        <begin position="19"/>
        <end position="352"/>
    </location>
</feature>
<gene>
    <name evidence="7" type="ORF">ASPVEDRAFT_133211</name>
</gene>
<name>A0A1L9PN41_ASPVE</name>
<evidence type="ECO:0000313" key="8">
    <source>
        <dbReference type="Proteomes" id="UP000184073"/>
    </source>
</evidence>
<dbReference type="EMBL" id="KV878129">
    <property type="protein sequence ID" value="OJJ02913.1"/>
    <property type="molecule type" value="Genomic_DNA"/>
</dbReference>
<dbReference type="SUPFAM" id="SSF51445">
    <property type="entry name" value="(Trans)glycosidases"/>
    <property type="match status" value="1"/>
</dbReference>
<keyword evidence="5 6" id="KW-0326">Glycosidase</keyword>
<dbReference type="EC" id="3.2.1.89" evidence="3 6"/>
<protein>
    <recommendedName>
        <fullName evidence="3 6">Arabinogalactan endo-beta-1,4-galactanase</fullName>
        <ecNumber evidence="3 6">3.2.1.89</ecNumber>
    </recommendedName>
</protein>
<keyword evidence="6" id="KW-0732">Signal</keyword>
<dbReference type="PANTHER" id="PTHR34983:SF1">
    <property type="entry name" value="ARABINOGALACTAN ENDO-BETA-1,4-GALACTANASE A"/>
    <property type="match status" value="1"/>
</dbReference>
<evidence type="ECO:0000256" key="2">
    <source>
        <dbReference type="ARBA" id="ARBA00010687"/>
    </source>
</evidence>